<proteinExistence type="predicted"/>
<dbReference type="AlphaFoldDB" id="F6DPM1"/>
<evidence type="ECO:0000313" key="1">
    <source>
        <dbReference type="EMBL" id="AEG59598.1"/>
    </source>
</evidence>
<dbReference type="RefSeq" id="WP_013841369.1">
    <property type="nucleotide sequence ID" value="NC_015589.1"/>
</dbReference>
<evidence type="ECO:0000313" key="2">
    <source>
        <dbReference type="Proteomes" id="UP000009234"/>
    </source>
</evidence>
<organism evidence="1 2">
    <name type="scientific">Desulforamulus ruminis (strain ATCC 23193 / DSM 2154 / NCIMB 8452 / DL)</name>
    <name type="common">Desulfotomaculum ruminis</name>
    <dbReference type="NCBI Taxonomy" id="696281"/>
    <lineage>
        <taxon>Bacteria</taxon>
        <taxon>Bacillati</taxon>
        <taxon>Bacillota</taxon>
        <taxon>Clostridia</taxon>
        <taxon>Eubacteriales</taxon>
        <taxon>Peptococcaceae</taxon>
        <taxon>Desulforamulus</taxon>
    </lineage>
</organism>
<dbReference type="KEGG" id="dru:Desru_1324"/>
<protein>
    <recommendedName>
        <fullName evidence="3">DUF2313 domain-containing protein</fullName>
    </recommendedName>
</protein>
<reference evidence="1 2" key="2">
    <citation type="journal article" date="2012" name="Stand. Genomic Sci.">
        <title>Complete genome sequence of the sulfate-reducing firmicute Desulfotomaculum ruminis type strain (DL(T)).</title>
        <authorList>
            <person name="Spring S."/>
            <person name="Visser M."/>
            <person name="Lu M."/>
            <person name="Copeland A."/>
            <person name="Lapidus A."/>
            <person name="Lucas S."/>
            <person name="Cheng J.F."/>
            <person name="Han C."/>
            <person name="Tapia R."/>
            <person name="Goodwin L.A."/>
            <person name="Pitluck S."/>
            <person name="Ivanova N."/>
            <person name="Land M."/>
            <person name="Hauser L."/>
            <person name="Larimer F."/>
            <person name="Rohde M."/>
            <person name="Goker M."/>
            <person name="Detter J.C."/>
            <person name="Kyrpides N.C."/>
            <person name="Woyke T."/>
            <person name="Schaap P.J."/>
            <person name="Plugge C.M."/>
            <person name="Muyzer G."/>
            <person name="Kuever J."/>
            <person name="Pereira I.A."/>
            <person name="Parshina S.N."/>
            <person name="Bernier-Latmani R."/>
            <person name="Stams A.J."/>
            <person name="Klenk H.P."/>
        </authorList>
    </citation>
    <scope>NUCLEOTIDE SEQUENCE [LARGE SCALE GENOMIC DNA]</scope>
    <source>
        <strain evidence="2">ATCC 23193 / DSM 2154 / NCIB 8452 / DL</strain>
    </source>
</reference>
<dbReference type="EMBL" id="CP002780">
    <property type="protein sequence ID" value="AEG59598.1"/>
    <property type="molecule type" value="Genomic_DNA"/>
</dbReference>
<name>F6DPM1_DESRL</name>
<dbReference type="HOGENOM" id="CLU_111488_0_0_9"/>
<dbReference type="Proteomes" id="UP000009234">
    <property type="component" value="Chromosome"/>
</dbReference>
<keyword evidence="2" id="KW-1185">Reference proteome</keyword>
<dbReference type="Pfam" id="PF10076">
    <property type="entry name" value="Phage_Mu_Gp48"/>
    <property type="match status" value="1"/>
</dbReference>
<dbReference type="STRING" id="696281.Desru_1324"/>
<dbReference type="eggNOG" id="COG4385">
    <property type="taxonomic scope" value="Bacteria"/>
</dbReference>
<gene>
    <name evidence="1" type="ordered locus">Desru_1324</name>
</gene>
<reference evidence="2" key="1">
    <citation type="submission" date="2011-05" db="EMBL/GenBank/DDBJ databases">
        <title>Complete sequence of Desulfotomaculum ruminis DSM 2154.</title>
        <authorList>
            <person name="Lucas S."/>
            <person name="Copeland A."/>
            <person name="Lapidus A."/>
            <person name="Cheng J.-F."/>
            <person name="Goodwin L."/>
            <person name="Pitluck S."/>
            <person name="Lu M."/>
            <person name="Detter J.C."/>
            <person name="Han C."/>
            <person name="Tapia R."/>
            <person name="Land M."/>
            <person name="Hauser L."/>
            <person name="Kyrpides N."/>
            <person name="Ivanova N."/>
            <person name="Mikhailova N."/>
            <person name="Pagani I."/>
            <person name="Stams A.J.M."/>
            <person name="Plugge C.M."/>
            <person name="Muyzer G."/>
            <person name="Kuever J."/>
            <person name="Parshina S.N."/>
            <person name="Ivanova A.E."/>
            <person name="Nazina T.N."/>
            <person name="Brambilla E."/>
            <person name="Spring S."/>
            <person name="Klenk H.-P."/>
            <person name="Woyke T."/>
        </authorList>
    </citation>
    <scope>NUCLEOTIDE SEQUENCE [LARGE SCALE GENOMIC DNA]</scope>
    <source>
        <strain evidence="2">ATCC 23193 / DSM 2154 / NCIB 8452 / DL</strain>
    </source>
</reference>
<sequence length="182" mass="20925">MSREINLLNYLPNILKEVWQFKALAEAENPECIALWDALAKAMDDQFVHDATENGVQRWESILKIVPKGADTLEVRRFRILARLNEQIPYTYGTLAHQLKTLCGADGYTMELKNDQYTLIVRVELTVKGKFSEVGELLNRVVPANLVIDLSLRYNQHLTLAPYTHEQLQAYTHDQLRNEVVS</sequence>
<dbReference type="InterPro" id="IPR018755">
    <property type="entry name" value="Phage_Mu_Gp48"/>
</dbReference>
<accession>F6DPM1</accession>
<dbReference type="OrthoDB" id="1851194at2"/>
<evidence type="ECO:0008006" key="3">
    <source>
        <dbReference type="Google" id="ProtNLM"/>
    </source>
</evidence>